<evidence type="ECO:0000256" key="8">
    <source>
        <dbReference type="ARBA" id="ARBA00022837"/>
    </source>
</evidence>
<dbReference type="PRINTS" id="PR00249">
    <property type="entry name" value="GPCRSECRETIN"/>
</dbReference>
<dbReference type="InterPro" id="IPR049883">
    <property type="entry name" value="NOTCH1_EGF-like"/>
</dbReference>
<dbReference type="Gene3D" id="2.60.220.50">
    <property type="match status" value="1"/>
</dbReference>
<evidence type="ECO:0000256" key="16">
    <source>
        <dbReference type="PROSITE-ProRule" id="PRU00076"/>
    </source>
</evidence>
<dbReference type="InterPro" id="IPR000152">
    <property type="entry name" value="EGF-type_Asp/Asn_hydroxyl_site"/>
</dbReference>
<keyword evidence="12" id="KW-1015">Disulfide bond</keyword>
<feature type="transmembrane region" description="Helical" evidence="18">
    <location>
        <begin position="459"/>
        <end position="479"/>
    </location>
</feature>
<keyword evidence="9 18" id="KW-1133">Transmembrane helix</keyword>
<dbReference type="EMBL" id="JAIPUX010000439">
    <property type="protein sequence ID" value="KAH0629622.1"/>
    <property type="molecule type" value="Genomic_DNA"/>
</dbReference>
<dbReference type="Pfam" id="PF01825">
    <property type="entry name" value="GPS"/>
    <property type="match status" value="1"/>
</dbReference>
<keyword evidence="15" id="KW-0807">Transducer</keyword>
<dbReference type="PRINTS" id="PR01128">
    <property type="entry name" value="EMR1HORMONER"/>
</dbReference>
<keyword evidence="10" id="KW-0297">G-protein coupled receptor</keyword>
<evidence type="ECO:0000256" key="4">
    <source>
        <dbReference type="ARBA" id="ARBA00022536"/>
    </source>
</evidence>
<feature type="domain" description="EGF-like" evidence="19">
    <location>
        <begin position="82"/>
        <end position="120"/>
    </location>
</feature>
<dbReference type="CDD" id="cd00054">
    <property type="entry name" value="EGF_CA"/>
    <property type="match status" value="2"/>
</dbReference>
<dbReference type="PROSITE" id="PS50221">
    <property type="entry name" value="GAIN_B"/>
    <property type="match status" value="1"/>
</dbReference>
<feature type="region of interest" description="Disordered" evidence="17">
    <location>
        <begin position="712"/>
        <end position="731"/>
    </location>
</feature>
<feature type="transmembrane region" description="Helical" evidence="18">
    <location>
        <begin position="530"/>
        <end position="548"/>
    </location>
</feature>
<dbReference type="PROSITE" id="PS01187">
    <property type="entry name" value="EGF_CA"/>
    <property type="match status" value="1"/>
</dbReference>
<dbReference type="SUPFAM" id="SSF57196">
    <property type="entry name" value="EGF/Laminin"/>
    <property type="match status" value="2"/>
</dbReference>
<comment type="subcellular location">
    <subcellularLocation>
        <location evidence="1">Cell membrane</location>
        <topology evidence="1">Multi-pass membrane protein</topology>
    </subcellularLocation>
</comment>
<evidence type="ECO:0000256" key="13">
    <source>
        <dbReference type="ARBA" id="ARBA00023170"/>
    </source>
</evidence>
<proteinExistence type="inferred from homology"/>
<keyword evidence="13" id="KW-0675">Receptor</keyword>
<comment type="caution">
    <text evidence="16">Lacks conserved residue(s) required for the propagation of feature annotation.</text>
</comment>
<dbReference type="SMART" id="SM00181">
    <property type="entry name" value="EGF"/>
    <property type="match status" value="2"/>
</dbReference>
<evidence type="ECO:0000256" key="14">
    <source>
        <dbReference type="ARBA" id="ARBA00023180"/>
    </source>
</evidence>
<feature type="compositionally biased region" description="Polar residues" evidence="17">
    <location>
        <begin position="722"/>
        <end position="731"/>
    </location>
</feature>
<keyword evidence="7" id="KW-0677">Repeat</keyword>
<dbReference type="InterPro" id="IPR017981">
    <property type="entry name" value="GPCR_2-like_7TM"/>
</dbReference>
<reference evidence="22 23" key="1">
    <citation type="journal article" date="2022" name="Gigascience">
        <title>A chromosome-level genome assembly and annotation of the desert horned lizard, Phrynosoma platyrhinos, provides insight into chromosomal rearrangements among reptiles.</title>
        <authorList>
            <person name="Koochekian N."/>
            <person name="Ascanio A."/>
            <person name="Farleigh K."/>
            <person name="Card D.C."/>
            <person name="Schield D.R."/>
            <person name="Castoe T.A."/>
            <person name="Jezkova T."/>
        </authorList>
    </citation>
    <scope>NUCLEOTIDE SEQUENCE [LARGE SCALE GENOMIC DNA]</scope>
    <source>
        <strain evidence="22">NK-2021</strain>
    </source>
</reference>
<dbReference type="PANTHER" id="PTHR12011:SF348">
    <property type="entry name" value="ADHESION G PROTEIN-COUPLED RECEPTOR E5"/>
    <property type="match status" value="1"/>
</dbReference>
<feature type="transmembrane region" description="Helical" evidence="18">
    <location>
        <begin position="486"/>
        <end position="507"/>
    </location>
</feature>
<keyword evidence="6" id="KW-0732">Signal</keyword>
<keyword evidence="11 18" id="KW-0472">Membrane</keyword>
<feature type="transmembrane region" description="Helical" evidence="18">
    <location>
        <begin position="560"/>
        <end position="578"/>
    </location>
</feature>
<evidence type="ECO:0000256" key="6">
    <source>
        <dbReference type="ARBA" id="ARBA00022729"/>
    </source>
</evidence>
<dbReference type="Pfam" id="PF00002">
    <property type="entry name" value="7tm_2"/>
    <property type="match status" value="2"/>
</dbReference>
<evidence type="ECO:0000256" key="7">
    <source>
        <dbReference type="ARBA" id="ARBA00022737"/>
    </source>
</evidence>
<dbReference type="PROSITE" id="PS00650">
    <property type="entry name" value="G_PROTEIN_RECEP_F2_2"/>
    <property type="match status" value="1"/>
</dbReference>
<dbReference type="PROSITE" id="PS50261">
    <property type="entry name" value="G_PROTEIN_RECEP_F2_4"/>
    <property type="match status" value="1"/>
</dbReference>
<evidence type="ECO:0000256" key="5">
    <source>
        <dbReference type="ARBA" id="ARBA00022692"/>
    </source>
</evidence>
<dbReference type="InterPro" id="IPR046338">
    <property type="entry name" value="GAIN_dom_sf"/>
</dbReference>
<dbReference type="SMART" id="SM00179">
    <property type="entry name" value="EGF_CA"/>
    <property type="match status" value="2"/>
</dbReference>
<dbReference type="InterPro" id="IPR001740">
    <property type="entry name" value="GPCR_2_EMR1-like_rcpt"/>
</dbReference>
<keyword evidence="23" id="KW-1185">Reference proteome</keyword>
<evidence type="ECO:0000313" key="22">
    <source>
        <dbReference type="EMBL" id="KAH0629622.1"/>
    </source>
</evidence>
<dbReference type="PROSITE" id="PS50026">
    <property type="entry name" value="EGF_3"/>
    <property type="match status" value="2"/>
</dbReference>
<dbReference type="InterPro" id="IPR057244">
    <property type="entry name" value="GAIN_B"/>
</dbReference>
<evidence type="ECO:0008006" key="24">
    <source>
        <dbReference type="Google" id="ProtNLM"/>
    </source>
</evidence>
<evidence type="ECO:0000256" key="9">
    <source>
        <dbReference type="ARBA" id="ARBA00022989"/>
    </source>
</evidence>
<dbReference type="InterPro" id="IPR001881">
    <property type="entry name" value="EGF-like_Ca-bd_dom"/>
</dbReference>
<evidence type="ECO:0000256" key="11">
    <source>
        <dbReference type="ARBA" id="ARBA00023136"/>
    </source>
</evidence>
<feature type="domain" description="GAIN-B" evidence="20">
    <location>
        <begin position="241"/>
        <end position="420"/>
    </location>
</feature>
<dbReference type="Gene3D" id="1.20.1070.10">
    <property type="entry name" value="Rhodopsin 7-helix transmembrane proteins"/>
    <property type="match status" value="1"/>
</dbReference>
<keyword evidence="5 18" id="KW-0812">Transmembrane</keyword>
<evidence type="ECO:0000313" key="23">
    <source>
        <dbReference type="Proteomes" id="UP000826234"/>
    </source>
</evidence>
<comment type="caution">
    <text evidence="22">The sequence shown here is derived from an EMBL/GenBank/DDBJ whole genome shotgun (WGS) entry which is preliminary data.</text>
</comment>
<dbReference type="InterPro" id="IPR000832">
    <property type="entry name" value="GPCR_2_secretin-like"/>
</dbReference>
<evidence type="ECO:0000256" key="1">
    <source>
        <dbReference type="ARBA" id="ARBA00004651"/>
    </source>
</evidence>
<evidence type="ECO:0000259" key="20">
    <source>
        <dbReference type="PROSITE" id="PS50221"/>
    </source>
</evidence>
<dbReference type="Gene3D" id="2.10.25.10">
    <property type="entry name" value="Laminin"/>
    <property type="match status" value="2"/>
</dbReference>
<evidence type="ECO:0000259" key="19">
    <source>
        <dbReference type="PROSITE" id="PS50026"/>
    </source>
</evidence>
<keyword evidence="3" id="KW-1003">Cell membrane</keyword>
<evidence type="ECO:0000259" key="21">
    <source>
        <dbReference type="PROSITE" id="PS50261"/>
    </source>
</evidence>
<evidence type="ECO:0000256" key="2">
    <source>
        <dbReference type="ARBA" id="ARBA00007343"/>
    </source>
</evidence>
<dbReference type="InterPro" id="IPR000203">
    <property type="entry name" value="GPS"/>
</dbReference>
<evidence type="ECO:0000256" key="17">
    <source>
        <dbReference type="SAM" id="MobiDB-lite"/>
    </source>
</evidence>
<dbReference type="PROSITE" id="PS00010">
    <property type="entry name" value="ASX_HYDROXYL"/>
    <property type="match status" value="2"/>
</dbReference>
<evidence type="ECO:0000256" key="12">
    <source>
        <dbReference type="ARBA" id="ARBA00023157"/>
    </source>
</evidence>
<evidence type="ECO:0000256" key="10">
    <source>
        <dbReference type="ARBA" id="ARBA00023040"/>
    </source>
</evidence>
<dbReference type="Pfam" id="PF07645">
    <property type="entry name" value="EGF_CA"/>
    <property type="match status" value="2"/>
</dbReference>
<dbReference type="Proteomes" id="UP000826234">
    <property type="component" value="Unassembled WGS sequence"/>
</dbReference>
<feature type="transmembrane region" description="Helical" evidence="18">
    <location>
        <begin position="430"/>
        <end position="453"/>
    </location>
</feature>
<dbReference type="InterPro" id="IPR017983">
    <property type="entry name" value="GPCR_2_secretin-like_CS"/>
</dbReference>
<evidence type="ECO:0000256" key="18">
    <source>
        <dbReference type="SAM" id="Phobius"/>
    </source>
</evidence>
<dbReference type="InterPro" id="IPR018097">
    <property type="entry name" value="EGF_Ca-bd_CS"/>
</dbReference>
<feature type="transmembrane region" description="Helical" evidence="18">
    <location>
        <begin position="642"/>
        <end position="665"/>
    </location>
</feature>
<feature type="domain" description="EGF-like" evidence="19">
    <location>
        <begin position="127"/>
        <end position="166"/>
    </location>
</feature>
<organism evidence="22 23">
    <name type="scientific">Phrynosoma platyrhinos</name>
    <name type="common">Desert horned lizard</name>
    <dbReference type="NCBI Taxonomy" id="52577"/>
    <lineage>
        <taxon>Eukaryota</taxon>
        <taxon>Metazoa</taxon>
        <taxon>Chordata</taxon>
        <taxon>Craniata</taxon>
        <taxon>Vertebrata</taxon>
        <taxon>Euteleostomi</taxon>
        <taxon>Lepidosauria</taxon>
        <taxon>Squamata</taxon>
        <taxon>Bifurcata</taxon>
        <taxon>Unidentata</taxon>
        <taxon>Episquamata</taxon>
        <taxon>Toxicofera</taxon>
        <taxon>Iguania</taxon>
        <taxon>Phrynosomatidae</taxon>
        <taxon>Phrynosomatinae</taxon>
        <taxon>Phrynosoma</taxon>
    </lineage>
</organism>
<sequence>MIPKETVLRGLNPVDFTYAVILMNVKTTTTFADGTLHVQTPVGTTAVNVYKDSHQKPHSGILLRTTAKLLISPLGYSFLLADIDECQQNASICGPNGSCINIKGDYHCKCKTGFAKSVKDDKKLCRDIDECTTNPTNPCDQTAKCKNYPGKYQCICPTGHFEYNDVVHGGKDATKCKAISIPVPSENNCSNEQELLALLDVLMGQMKTESEKQRHRTVSEMMKLVEDFLRLLAFILPSGLSSMYSKATELAMEIRGAGSQNQSPAQLLQSKTKMELNWEVASKGGEAFNMVGLLTYQGLESMLSDALIEGKEWEQFEKSPQWTQMVGKPSYKVLSWVASAFVGHNETELLSSPVTLTFNHEPPKSKESKMICAFWKLVNDSGLWSEDGCTRLNSSTATSTHCQCTHLTSFAVLMAFYDVEDRGLDVITKIGLVISLVCLFLSILTFLFCRAIRGIRTTIHLHLCLALFAAYVIFLLGAGNRSNMTACAIVAGLLHYFFLSVFCWMLLEGVELYLMVVQVFKTHSLKHRHIYFAGYGLPAIVVGISAAIKSKGYGSKECWLVRDGGFLWSFLGPVSFIIMVKPNIHTDQFLLPSLLEAILQTFFAFSIKVLSSLDFVKTAANGLTEKFADINPDMSKLKKQRVLTITAIAQLCILGTTWIFGMFQFSDHTLIMSYIFTILNSLQGLFIFLLHCLLKKQVRDDYVRWFCRVKPTKGHSSDKYSDFSSTTGSNTLRAQKSFKESGM</sequence>
<accession>A0ABQ7TIL5</accession>
<dbReference type="PANTHER" id="PTHR12011">
    <property type="entry name" value="ADHESION G-PROTEIN COUPLED RECEPTOR"/>
    <property type="match status" value="1"/>
</dbReference>
<dbReference type="InterPro" id="IPR000742">
    <property type="entry name" value="EGF"/>
</dbReference>
<feature type="transmembrane region" description="Helical" evidence="18">
    <location>
        <begin position="671"/>
        <end position="694"/>
    </location>
</feature>
<name>A0ABQ7TIL5_PHRPL</name>
<keyword evidence="4 16" id="KW-0245">EGF-like domain</keyword>
<gene>
    <name evidence="22" type="ORF">JD844_011834</name>
</gene>
<comment type="similarity">
    <text evidence="2">Belongs to the G-protein coupled receptor 2 family. Adhesion G-protein coupled receptor (ADGR) subfamily.</text>
</comment>
<dbReference type="SMART" id="SM00303">
    <property type="entry name" value="GPS"/>
    <property type="match status" value="1"/>
</dbReference>
<evidence type="ECO:0000256" key="15">
    <source>
        <dbReference type="ARBA" id="ARBA00023224"/>
    </source>
</evidence>
<keyword evidence="8" id="KW-0106">Calcium</keyword>
<feature type="domain" description="G-protein coupled receptors family 2 profile 2" evidence="21">
    <location>
        <begin position="424"/>
        <end position="695"/>
    </location>
</feature>
<protein>
    <recommendedName>
        <fullName evidence="24">CD97 antigen</fullName>
    </recommendedName>
</protein>
<evidence type="ECO:0000256" key="3">
    <source>
        <dbReference type="ARBA" id="ARBA00022475"/>
    </source>
</evidence>
<keyword evidence="14" id="KW-0325">Glycoprotein</keyword>